<name>A0A0K2T096_LEPSM</name>
<sequence>MGDFNLLFLDQSLLESILSLLNYKDLLSLRTTCKGIKERINEFLRHFTSIIRRKCKEPNFFKETSIRHCWETELFEQLGKPNSDIFFYKYKDIFKDTFLRKSVCDADDFPHLGNNSYIQSLTDPHLQRSIVHLSTVCWLYCSIHFKNVKPGKYKPSIVLRLDRESFNYPSAFFENTPDIFVEIKSLEDSNLYSEGRIAVKDLRKWVHKNKRTQYPMLEDVPLCSSCPFKEKKNGDLWFYYHLPEFHLKEAKTLNFIFHDTQNSNWKNGIEWDFFQLRKIN</sequence>
<accession>A0A0K2T096</accession>
<reference evidence="2" key="1">
    <citation type="submission" date="2014-05" db="EMBL/GenBank/DDBJ databases">
        <authorList>
            <person name="Chronopoulou M."/>
        </authorList>
    </citation>
    <scope>NUCLEOTIDE SEQUENCE</scope>
    <source>
        <tissue evidence="2">Whole organism</tissue>
    </source>
</reference>
<feature type="domain" description="F-box" evidence="1">
    <location>
        <begin position="3"/>
        <end position="50"/>
    </location>
</feature>
<dbReference type="EMBL" id="HACA01001535">
    <property type="protein sequence ID" value="CDW18896.1"/>
    <property type="molecule type" value="Transcribed_RNA"/>
</dbReference>
<dbReference type="Pfam" id="PF00646">
    <property type="entry name" value="F-box"/>
    <property type="match status" value="1"/>
</dbReference>
<dbReference type="Pfam" id="PF14299">
    <property type="entry name" value="PP2"/>
    <property type="match status" value="1"/>
</dbReference>
<protein>
    <submittedName>
        <fullName evidence="2">Putative LOC100203204 [Hydra vulgaris]</fullName>
    </submittedName>
</protein>
<evidence type="ECO:0000259" key="1">
    <source>
        <dbReference type="PROSITE" id="PS50181"/>
    </source>
</evidence>
<evidence type="ECO:0000313" key="2">
    <source>
        <dbReference type="EMBL" id="CDW18896.1"/>
    </source>
</evidence>
<dbReference type="PROSITE" id="PS50181">
    <property type="entry name" value="FBOX"/>
    <property type="match status" value="1"/>
</dbReference>
<organism evidence="2">
    <name type="scientific">Lepeophtheirus salmonis</name>
    <name type="common">Salmon louse</name>
    <name type="synonym">Caligus salmonis</name>
    <dbReference type="NCBI Taxonomy" id="72036"/>
    <lineage>
        <taxon>Eukaryota</taxon>
        <taxon>Metazoa</taxon>
        <taxon>Ecdysozoa</taxon>
        <taxon>Arthropoda</taxon>
        <taxon>Crustacea</taxon>
        <taxon>Multicrustacea</taxon>
        <taxon>Hexanauplia</taxon>
        <taxon>Copepoda</taxon>
        <taxon>Siphonostomatoida</taxon>
        <taxon>Caligidae</taxon>
        <taxon>Lepeophtheirus</taxon>
    </lineage>
</organism>
<dbReference type="OMA" id="CWETELF"/>
<dbReference type="InterPro" id="IPR001810">
    <property type="entry name" value="F-box_dom"/>
</dbReference>
<proteinExistence type="predicted"/>
<dbReference type="InterPro" id="IPR025886">
    <property type="entry name" value="PP2-like"/>
</dbReference>
<dbReference type="AlphaFoldDB" id="A0A0K2T096"/>